<dbReference type="Gene3D" id="3.30.1250.10">
    <property type="entry name" value="Ribosome maturation protein SBDS, N-terminal domain"/>
    <property type="match status" value="1"/>
</dbReference>
<evidence type="ECO:0000313" key="14">
    <source>
        <dbReference type="Proteomes" id="UP000228888"/>
    </source>
</evidence>
<sequence>MAFSMGEKIRKIEIKNAVKVNYKKAEYSFEILAKPNAIEKIKSAETDKDISGLKLEDILVVSEIYLNADAGNIAKKEGLTRTFGTENKREIAIIMIKEGIVEITVEQKRKIMNQKLAQLVTAIQRNAVDSVTKTIIPTERIELAIDQVNFKIDLYQPLEKQIQVVVKKIQPILPLSFEKIKLLIVISPEYAPRSYGILKKFQSQKFEYRNDGSLEATVELTANQKIEFLSQINKLTKGSANITEIS</sequence>
<reference evidence="13 14" key="2">
    <citation type="submission" date="2017-09" db="EMBL/GenBank/DDBJ databases">
        <title>Depth-based differentiation of microbial function through sediment-hosted aquifers and enrichment of novel symbionts in the deep terrestrial subsurface.</title>
        <authorList>
            <person name="Probst A.J."/>
            <person name="Ladd B."/>
            <person name="Jarett J.K."/>
            <person name="Geller-Mcgrath D.E."/>
            <person name="Sieber C.M.K."/>
            <person name="Emerson J.B."/>
            <person name="Anantharaman K."/>
            <person name="Thomas B.C."/>
            <person name="Malmstrom R."/>
            <person name="Stieglmeier M."/>
            <person name="Klingl A."/>
            <person name="Woyke T."/>
            <person name="Ryan C.M."/>
            <person name="Banfield J.F."/>
        </authorList>
    </citation>
    <scope>NUCLEOTIDE SEQUENCE [LARGE SCALE GENOMIC DNA]</scope>
</reference>
<feature type="domain" description="Ribosome maturation protein SDO1/SBDS N-terminal" evidence="2">
    <location>
        <begin position="16"/>
        <end position="109"/>
    </location>
</feature>
<accession>A0A2H9MML7</accession>
<evidence type="ECO:0000259" key="3">
    <source>
        <dbReference type="Pfam" id="PF09377"/>
    </source>
</evidence>
<evidence type="ECO:0000259" key="4">
    <source>
        <dbReference type="Pfam" id="PF20268"/>
    </source>
</evidence>
<dbReference type="Gene3D" id="1.10.10.900">
    <property type="entry name" value="SBDS protein C-terminal domain, subdomain 1"/>
    <property type="match status" value="1"/>
</dbReference>
<dbReference type="EMBL" id="PCUF01000033">
    <property type="protein sequence ID" value="PIN66480.1"/>
    <property type="molecule type" value="Genomic_DNA"/>
</dbReference>
<dbReference type="InterPro" id="IPR039100">
    <property type="entry name" value="Sdo1/SBDS-like"/>
</dbReference>
<accession>A0A2H9QSU1</accession>
<dbReference type="InterPro" id="IPR046928">
    <property type="entry name" value="SDO1/SBDS_C"/>
</dbReference>
<dbReference type="InterPro" id="IPR035647">
    <property type="entry name" value="EFG_III/V"/>
</dbReference>
<dbReference type="PANTHER" id="PTHR10927:SF4">
    <property type="entry name" value="RIBOSOME MATURATION PROTEIN SDO1 HOMOLOG"/>
    <property type="match status" value="1"/>
</dbReference>
<feature type="domain" description="Ribosome maturation protein SDO1/SBDS C-terminal" evidence="4">
    <location>
        <begin position="181"/>
        <end position="243"/>
    </location>
</feature>
<dbReference type="EMBL" id="PETW01000041">
    <property type="protein sequence ID" value="PIV46285.1"/>
    <property type="molecule type" value="Genomic_DNA"/>
</dbReference>
<dbReference type="SUPFAM" id="SSF54980">
    <property type="entry name" value="EF-G C-terminal domain-like"/>
    <property type="match status" value="1"/>
</dbReference>
<accession>A0A2H9M6T0</accession>
<accession>A0A2H9M4B7</accession>
<dbReference type="Proteomes" id="UP000229789">
    <property type="component" value="Unassembled WGS sequence"/>
</dbReference>
<accession>A0A2H9N2G3</accession>
<dbReference type="PANTHER" id="PTHR10927">
    <property type="entry name" value="RIBOSOME MATURATION PROTEIN SBDS"/>
    <property type="match status" value="1"/>
</dbReference>
<dbReference type="Pfam" id="PF20268">
    <property type="entry name" value="SBDS_C"/>
    <property type="match status" value="1"/>
</dbReference>
<dbReference type="Proteomes" id="UP000230477">
    <property type="component" value="Unassembled WGS sequence"/>
</dbReference>
<dbReference type="SUPFAM" id="SSF109728">
    <property type="entry name" value="Hypothetical protein AF0491, middle domain"/>
    <property type="match status" value="1"/>
</dbReference>
<evidence type="ECO:0000313" key="11">
    <source>
        <dbReference type="EMBL" id="PJB03649.1"/>
    </source>
</evidence>
<dbReference type="InterPro" id="IPR036786">
    <property type="entry name" value="Ribosome_mat_SBDS_N_sf"/>
</dbReference>
<accession>A0A2G9LJX3</accession>
<evidence type="ECO:0000313" key="5">
    <source>
        <dbReference type="EMBL" id="PIN66480.1"/>
    </source>
</evidence>
<dbReference type="Proteomes" id="UP000228888">
    <property type="component" value="Unassembled WGS sequence"/>
</dbReference>
<dbReference type="Proteomes" id="UP000230713">
    <property type="component" value="Unassembled WGS sequence"/>
</dbReference>
<evidence type="ECO:0000313" key="9">
    <source>
        <dbReference type="EMBL" id="PIX28099.1"/>
    </source>
</evidence>
<dbReference type="InterPro" id="IPR002140">
    <property type="entry name" value="Sdo1/SBDS"/>
</dbReference>
<dbReference type="Proteomes" id="UP000228874">
    <property type="component" value="Unassembled WGS sequence"/>
</dbReference>
<dbReference type="InterPro" id="IPR037188">
    <property type="entry name" value="Sdo1/SBDS_central_sf"/>
</dbReference>
<dbReference type="Proteomes" id="UP000228989">
    <property type="component" value="Unassembled WGS sequence"/>
</dbReference>
<dbReference type="EMBL" id="PFSX01000072">
    <property type="protein sequence ID" value="PJC01040.1"/>
    <property type="molecule type" value="Genomic_DNA"/>
</dbReference>
<proteinExistence type="inferred from homology"/>
<dbReference type="EMBL" id="PFFF01000026">
    <property type="protein sequence ID" value="PIV89760.1"/>
    <property type="molecule type" value="Genomic_DNA"/>
</dbReference>
<dbReference type="Pfam" id="PF01172">
    <property type="entry name" value="SBDS_N"/>
    <property type="match status" value="1"/>
</dbReference>
<evidence type="ECO:0000313" key="8">
    <source>
        <dbReference type="EMBL" id="PIV89760.1"/>
    </source>
</evidence>
<dbReference type="AlphaFoldDB" id="A0A2G9LJX3"/>
<dbReference type="Pfam" id="PF09377">
    <property type="entry name" value="SBDS_domain_II"/>
    <property type="match status" value="1"/>
</dbReference>
<reference evidence="5 15" key="1">
    <citation type="submission" date="2017-09" db="EMBL/GenBank/DDBJ databases">
        <title>Depth-based differentiation of microbial function through sediment-hosted aquifers and enrichment of novel symbionts in the deep terrestrial subsurface.</title>
        <authorList>
            <person name="Probst A.J."/>
            <person name="Ladd B."/>
            <person name="Jarett J.K."/>
            <person name="Geller-Mcgrath D.E."/>
            <person name="Sieber C.M."/>
            <person name="Emerson J.B."/>
            <person name="Anantharaman K."/>
            <person name="Thomas B.C."/>
            <person name="Malmstrom R."/>
            <person name="Stieglmeier M."/>
            <person name="Klingl A."/>
            <person name="Woyke T."/>
            <person name="Ryan C.M."/>
            <person name="Banfield J.F."/>
        </authorList>
    </citation>
    <scope>NUCLEOTIDE SEQUENCE [LARGE SCALE GENOMIC DNA]</scope>
    <source>
        <strain evidence="7">CG02_land_8_20_14_3_00_31_209</strain>
        <strain evidence="6">CG03_land_8_20_14_0_80_31_114</strain>
        <strain evidence="8">CG17_big_fil_post_rev_8_21_14_2_50_31_73</strain>
        <strain evidence="5">CG18_big_fil_WC_8_21_14_2_50_31_19</strain>
        <strain evidence="10">CG_4_10_14_0_8_um_filter_31_133</strain>
        <strain evidence="9">CG_4_8_14_3_um_filter</strain>
        <strain evidence="12">CG_4_9_14_0_8_um_filter_31_21</strain>
        <strain evidence="11">CG_4_9_14_3_um_filter_31_125</strain>
    </source>
</reference>
<gene>
    <name evidence="12" type="ORF">CO072_02540</name>
    <name evidence="11" type="ORF">CO124_02105</name>
    <name evidence="7" type="ORF">COS22_02240</name>
    <name evidence="6" type="ORF">COS45_00810</name>
    <name evidence="8" type="ORF">COW47_01090</name>
    <name evidence="5" type="ORF">COW69_02135</name>
    <name evidence="10" type="ORF">COY63_02595</name>
    <name evidence="9" type="ORF">COZ66_01345</name>
</gene>
<dbReference type="EMBL" id="PFUW01000038">
    <property type="protein sequence ID" value="PJB03649.1"/>
    <property type="molecule type" value="Genomic_DNA"/>
</dbReference>
<dbReference type="Gene3D" id="3.30.70.240">
    <property type="match status" value="1"/>
</dbReference>
<dbReference type="NCBIfam" id="TIGR00291">
    <property type="entry name" value="RNA_SBDS"/>
    <property type="match status" value="1"/>
</dbReference>
<evidence type="ECO:0000259" key="2">
    <source>
        <dbReference type="Pfam" id="PF01172"/>
    </source>
</evidence>
<comment type="caution">
    <text evidence="5">The sequence shown here is derived from an EMBL/GenBank/DDBJ whole genome shotgun (WGS) entry which is preliminary data.</text>
</comment>
<dbReference type="EMBL" id="PEUT01000021">
    <property type="protein sequence ID" value="PIV13829.1"/>
    <property type="molecule type" value="Genomic_DNA"/>
</dbReference>
<organism evidence="5 15">
    <name type="scientific">Huberarchaeum crystalense</name>
    <dbReference type="NCBI Taxonomy" id="2014257"/>
    <lineage>
        <taxon>Archaea</taxon>
        <taxon>Candidatus Huberarchaeota</taxon>
        <taxon>Candidatus Huberarchaeia</taxon>
        <taxon>Candidatus Huberarchaeales</taxon>
        <taxon>Candidatus Huberarchaeaceae</taxon>
        <taxon>Candidatus Huberarchaeum</taxon>
    </lineage>
</organism>
<evidence type="ECO:0000313" key="10">
    <source>
        <dbReference type="EMBL" id="PIY99629.1"/>
    </source>
</evidence>
<name>A0A2G9LJX3_HUBC1</name>
<protein>
    <submittedName>
        <fullName evidence="5">Ribosome assembly factor SBDS</fullName>
    </submittedName>
</protein>
<dbReference type="EMBL" id="PFMG01000070">
    <property type="protein sequence ID" value="PIY99629.1"/>
    <property type="molecule type" value="Genomic_DNA"/>
</dbReference>
<dbReference type="EMBL" id="PFIH01000032">
    <property type="protein sequence ID" value="PIX28099.1"/>
    <property type="molecule type" value="Genomic_DNA"/>
</dbReference>
<accession>A0A2H9P819</accession>
<evidence type="ECO:0000313" key="13">
    <source>
        <dbReference type="Proteomes" id="UP000228874"/>
    </source>
</evidence>
<evidence type="ECO:0000256" key="1">
    <source>
        <dbReference type="ARBA" id="ARBA00007433"/>
    </source>
</evidence>
<evidence type="ECO:0000313" key="7">
    <source>
        <dbReference type="EMBL" id="PIV46285.1"/>
    </source>
</evidence>
<feature type="domain" description="Ribosome maturation protein SDO1/SBDS central" evidence="3">
    <location>
        <begin position="118"/>
        <end position="177"/>
    </location>
</feature>
<dbReference type="InterPro" id="IPR019783">
    <property type="entry name" value="SDO1/SBDS_N"/>
</dbReference>
<dbReference type="SUPFAM" id="SSF89895">
    <property type="entry name" value="FYSH domain"/>
    <property type="match status" value="1"/>
</dbReference>
<dbReference type="InterPro" id="IPR018978">
    <property type="entry name" value="SDO1/SBDS_central"/>
</dbReference>
<evidence type="ECO:0000313" key="12">
    <source>
        <dbReference type="EMBL" id="PJC01040.1"/>
    </source>
</evidence>
<evidence type="ECO:0000313" key="6">
    <source>
        <dbReference type="EMBL" id="PIV13829.1"/>
    </source>
</evidence>
<dbReference type="Proteomes" id="UP000231449">
    <property type="component" value="Unassembled WGS sequence"/>
</dbReference>
<evidence type="ECO:0000313" key="15">
    <source>
        <dbReference type="Proteomes" id="UP000229789"/>
    </source>
</evidence>
<accession>A0A2H9RCF2</accession>
<comment type="similarity">
    <text evidence="1">Belongs to the SDO1/SBDS family.</text>
</comment>
<dbReference type="GO" id="GO:0042256">
    <property type="term" value="P:cytosolic ribosome assembly"/>
    <property type="evidence" value="ECO:0007669"/>
    <property type="project" value="InterPro"/>
</dbReference>
<dbReference type="Proteomes" id="UP000231232">
    <property type="component" value="Unassembled WGS sequence"/>
</dbReference>